<evidence type="ECO:0000313" key="2">
    <source>
        <dbReference type="EMBL" id="SEF24747.1"/>
    </source>
</evidence>
<protein>
    <submittedName>
        <fullName evidence="2">Tetratricopeptide repeat-containing protein</fullName>
    </submittedName>
</protein>
<dbReference type="Proteomes" id="UP000198878">
    <property type="component" value="Unassembled WGS sequence"/>
</dbReference>
<dbReference type="Gene3D" id="1.25.40.10">
    <property type="entry name" value="Tetratricopeptide repeat domain"/>
    <property type="match status" value="2"/>
</dbReference>
<name>A0A1H5QHT5_9PSEU</name>
<organism evidence="2 3">
    <name type="scientific">Amycolatopsis pretoriensis</name>
    <dbReference type="NCBI Taxonomy" id="218821"/>
    <lineage>
        <taxon>Bacteria</taxon>
        <taxon>Bacillati</taxon>
        <taxon>Actinomycetota</taxon>
        <taxon>Actinomycetes</taxon>
        <taxon>Pseudonocardiales</taxon>
        <taxon>Pseudonocardiaceae</taxon>
        <taxon>Amycolatopsis</taxon>
    </lineage>
</organism>
<dbReference type="SUPFAM" id="SSF48452">
    <property type="entry name" value="TPR-like"/>
    <property type="match status" value="1"/>
</dbReference>
<sequence length="680" mass="74995">MENKNSSPYNKSLILLRRGLRAQREYELSGNIQELDVAVTNLLEALTLAPSSGIDTTAVLTNAGNALLDRYHALGNRSDLTQSIKFHQRAVTEAPDDGLDRSVLLSNLGAALRVAFDTDGDVNALDEAVGVLRLSVNSIEPSSRSWLLRASNLGSALHARFTCLHDYRDLAEAEGLLTMAEKLSQPGTPDGDAVRANLADILYSIAFVLGDRSRLTDALDMLEEVYLSRRALYGPDHPNTLGSRNNLANAMARAGNYSDAEVAYRSLLEDTERVLGADHPGTLACRNNLASVMGQSDNARALTEFERLLSDQSRVIGDSHPDTVTTRQNLAWLYVRLNEFDRASELATRLLDDHATLYGAESATTMRTRAFCSSIADTISCRSGHTPPDRAVFGIDVALYSTFSDYRKLSAHEEVVQIVRKAFEKSTIQWAHCSVSTMSDSLIVMIPPGFNGVTLFHSLPDLLAIELDRVNHGNPRDYQLRLRVALHSGTAAMADHTSQDNAVTQIERMLSSTQLRAESLRPGASLVMLVSDRTFRQFGSFRWGSQFEEIQVRPAGTGWLRKVAPLALTSGGSPNYPELDDRIMSRLVDALLAIPSMNSATVRQHLFNQVQSPQEWRVHPGHARLRDEVAQLVTLWSSTQNRLDELVATLVSIDGDSLTARQLADAFKHIWPRPKTEPED</sequence>
<keyword evidence="3" id="KW-1185">Reference proteome</keyword>
<gene>
    <name evidence="2" type="ORF">SAMN05421837_102845</name>
</gene>
<dbReference type="AlphaFoldDB" id="A0A1H5QHT5"/>
<evidence type="ECO:0000259" key="1">
    <source>
        <dbReference type="Pfam" id="PF19956"/>
    </source>
</evidence>
<dbReference type="Pfam" id="PF19956">
    <property type="entry name" value="EAD2"/>
    <property type="match status" value="1"/>
</dbReference>
<dbReference type="OrthoDB" id="3885120at2"/>
<evidence type="ECO:0000313" key="3">
    <source>
        <dbReference type="Proteomes" id="UP000198878"/>
    </source>
</evidence>
<dbReference type="RefSeq" id="WP_086677023.1">
    <property type="nucleotide sequence ID" value="NZ_FNUJ01000002.1"/>
</dbReference>
<dbReference type="InterPro" id="IPR045431">
    <property type="entry name" value="EAD2"/>
</dbReference>
<dbReference type="EMBL" id="FNUJ01000002">
    <property type="protein sequence ID" value="SEF24747.1"/>
    <property type="molecule type" value="Genomic_DNA"/>
</dbReference>
<dbReference type="Pfam" id="PF13424">
    <property type="entry name" value="TPR_12"/>
    <property type="match status" value="2"/>
</dbReference>
<reference evidence="3" key="1">
    <citation type="submission" date="2016-10" db="EMBL/GenBank/DDBJ databases">
        <authorList>
            <person name="Varghese N."/>
            <person name="Submissions S."/>
        </authorList>
    </citation>
    <scope>NUCLEOTIDE SEQUENCE [LARGE SCALE GENOMIC DNA]</scope>
    <source>
        <strain evidence="3">DSM 44654</strain>
    </source>
</reference>
<dbReference type="InterPro" id="IPR053137">
    <property type="entry name" value="NLR-like"/>
</dbReference>
<accession>A0A1H5QHT5</accession>
<dbReference type="InterPro" id="IPR011990">
    <property type="entry name" value="TPR-like_helical_dom_sf"/>
</dbReference>
<dbReference type="PANTHER" id="PTHR46082">
    <property type="entry name" value="ATP/GTP-BINDING PROTEIN-RELATED"/>
    <property type="match status" value="1"/>
</dbReference>
<proteinExistence type="predicted"/>
<dbReference type="STRING" id="218821.SAMN05421837_102845"/>
<feature type="domain" description="Effector-associated" evidence="1">
    <location>
        <begin position="588"/>
        <end position="665"/>
    </location>
</feature>
<dbReference type="PANTHER" id="PTHR46082:SF6">
    <property type="entry name" value="AAA+ ATPASE DOMAIN-CONTAINING PROTEIN-RELATED"/>
    <property type="match status" value="1"/>
</dbReference>